<gene>
    <name evidence="2" type="ORF">Lspi_0372</name>
</gene>
<sequence length="98" mass="10815">METVSKDMEIVINVLGYLASVLVFAAFYVKQIMALRLIAIGSNLAFIAYAIMAHLPPIFVLHALLLPLNIQRIFELKKGFGKLAGGGTMKRHRSEKTA</sequence>
<comment type="caution">
    <text evidence="2">The sequence shown here is derived from an EMBL/GenBank/DDBJ whole genome shotgun (WGS) entry which is preliminary data.</text>
</comment>
<dbReference type="EMBL" id="LNYX01000005">
    <property type="protein sequence ID" value="KTD65660.1"/>
    <property type="molecule type" value="Genomic_DNA"/>
</dbReference>
<dbReference type="PATRIC" id="fig|452.5.peg.408"/>
<protein>
    <submittedName>
        <fullName evidence="2">Uncharacterized protein</fullName>
    </submittedName>
</protein>
<keyword evidence="1" id="KW-1133">Transmembrane helix</keyword>
<name>A0A0W0Z989_LEGSP</name>
<keyword evidence="1" id="KW-0812">Transmembrane</keyword>
<evidence type="ECO:0000313" key="3">
    <source>
        <dbReference type="Proteomes" id="UP000054877"/>
    </source>
</evidence>
<evidence type="ECO:0000256" key="1">
    <source>
        <dbReference type="SAM" id="Phobius"/>
    </source>
</evidence>
<feature type="transmembrane region" description="Helical" evidence="1">
    <location>
        <begin position="46"/>
        <end position="68"/>
    </location>
</feature>
<proteinExistence type="predicted"/>
<keyword evidence="1" id="KW-0472">Membrane</keyword>
<keyword evidence="3" id="KW-1185">Reference proteome</keyword>
<evidence type="ECO:0000313" key="2">
    <source>
        <dbReference type="EMBL" id="KTD65660.1"/>
    </source>
</evidence>
<dbReference type="AlphaFoldDB" id="A0A0W0Z989"/>
<organism evidence="2 3">
    <name type="scientific">Legionella spiritensis</name>
    <dbReference type="NCBI Taxonomy" id="452"/>
    <lineage>
        <taxon>Bacteria</taxon>
        <taxon>Pseudomonadati</taxon>
        <taxon>Pseudomonadota</taxon>
        <taxon>Gammaproteobacteria</taxon>
        <taxon>Legionellales</taxon>
        <taxon>Legionellaceae</taxon>
        <taxon>Legionella</taxon>
    </lineage>
</organism>
<feature type="transmembrane region" description="Helical" evidence="1">
    <location>
        <begin position="12"/>
        <end position="34"/>
    </location>
</feature>
<dbReference type="STRING" id="452.Lspi_0372"/>
<reference evidence="2 3" key="1">
    <citation type="submission" date="2015-11" db="EMBL/GenBank/DDBJ databases">
        <title>Genomic analysis of 38 Legionella species identifies large and diverse effector repertoires.</title>
        <authorList>
            <person name="Burstein D."/>
            <person name="Amaro F."/>
            <person name="Zusman T."/>
            <person name="Lifshitz Z."/>
            <person name="Cohen O."/>
            <person name="Gilbert J.A."/>
            <person name="Pupko T."/>
            <person name="Shuman H.A."/>
            <person name="Segal G."/>
        </authorList>
    </citation>
    <scope>NUCLEOTIDE SEQUENCE [LARGE SCALE GENOMIC DNA]</scope>
    <source>
        <strain evidence="2 3">Mt.St.Helens-9</strain>
    </source>
</reference>
<dbReference type="Proteomes" id="UP000054877">
    <property type="component" value="Unassembled WGS sequence"/>
</dbReference>
<accession>A0A0W0Z989</accession>